<organism evidence="2">
    <name type="scientific">Zea mays</name>
    <name type="common">Maize</name>
    <dbReference type="NCBI Taxonomy" id="4577"/>
    <lineage>
        <taxon>Eukaryota</taxon>
        <taxon>Viridiplantae</taxon>
        <taxon>Streptophyta</taxon>
        <taxon>Embryophyta</taxon>
        <taxon>Tracheophyta</taxon>
        <taxon>Spermatophyta</taxon>
        <taxon>Magnoliopsida</taxon>
        <taxon>Liliopsida</taxon>
        <taxon>Poales</taxon>
        <taxon>Poaceae</taxon>
        <taxon>PACMAD clade</taxon>
        <taxon>Panicoideae</taxon>
        <taxon>Andropogonodae</taxon>
        <taxon>Andropogoneae</taxon>
        <taxon>Tripsacinae</taxon>
        <taxon>Zea</taxon>
    </lineage>
</organism>
<dbReference type="AlphaFoldDB" id="A0A1D6GWF0"/>
<protein>
    <submittedName>
        <fullName evidence="2">Basic leucine zipper 19</fullName>
    </submittedName>
</protein>
<accession>A0A1D6GWF0</accession>
<evidence type="ECO:0000313" key="2">
    <source>
        <dbReference type="EMBL" id="AQK67207.1"/>
    </source>
</evidence>
<dbReference type="EMBL" id="CM000781">
    <property type="protein sequence ID" value="AQK67207.1"/>
    <property type="molecule type" value="Genomic_DNA"/>
</dbReference>
<dbReference type="GO" id="GO:0006351">
    <property type="term" value="P:DNA-templated transcription"/>
    <property type="evidence" value="ECO:0007669"/>
    <property type="project" value="InterPro"/>
</dbReference>
<dbReference type="InterPro" id="IPR031106">
    <property type="entry name" value="C/EBP"/>
</dbReference>
<sequence>MDDGDLDFSNPDTYLCPALGTDPPSSCSMDSYFDEILKDTEHHACTHTHTCNPPVHDLSHTHTCVHVHTKIVAASPGDDTADSPSENNTNGSGGNGSNAASKKRPSGNRAAVRKTPGSVYGPFLFRDCWDFPFCLEGTLYKPLAFLCRAESGSNCYVCEFVVADDASIVPEAIQVC</sequence>
<dbReference type="ExpressionAtlas" id="A0A1D6GWF0">
    <property type="expression patterns" value="baseline and differential"/>
</dbReference>
<reference evidence="2" key="1">
    <citation type="submission" date="2015-12" db="EMBL/GenBank/DDBJ databases">
        <title>Update maize B73 reference genome by single molecule sequencing technologies.</title>
        <authorList>
            <consortium name="Maize Genome Sequencing Project"/>
            <person name="Ware D."/>
        </authorList>
    </citation>
    <scope>NUCLEOTIDE SEQUENCE</scope>
    <source>
        <tissue evidence="2">Seedling</tissue>
    </source>
</reference>
<dbReference type="PANTHER" id="PTHR23334:SF49">
    <property type="entry name" value="BASIC LEUCINE ZIPPER 23"/>
    <property type="match status" value="1"/>
</dbReference>
<dbReference type="GO" id="GO:0003700">
    <property type="term" value="F:DNA-binding transcription factor activity"/>
    <property type="evidence" value="ECO:0007669"/>
    <property type="project" value="InterPro"/>
</dbReference>
<dbReference type="PANTHER" id="PTHR23334">
    <property type="entry name" value="CCAAT/ENHANCER BINDING PROTEIN"/>
    <property type="match status" value="1"/>
</dbReference>
<proteinExistence type="predicted"/>
<gene>
    <name evidence="2" type="ORF">ZEAMMB73_Zm00001d014795</name>
</gene>
<evidence type="ECO:0000256" key="1">
    <source>
        <dbReference type="SAM" id="MobiDB-lite"/>
    </source>
</evidence>
<feature type="region of interest" description="Disordered" evidence="1">
    <location>
        <begin position="75"/>
        <end position="113"/>
    </location>
</feature>
<name>A0A1D6GWF0_MAIZE</name>